<dbReference type="Proteomes" id="UP000031572">
    <property type="component" value="Unassembled WGS sequence"/>
</dbReference>
<name>A0A0C1Y9H5_9BURK</name>
<feature type="domain" description="Glycine zipper 2TM" evidence="7">
    <location>
        <begin position="61"/>
        <end position="97"/>
    </location>
</feature>
<reference evidence="8 9" key="1">
    <citation type="submission" date="2014-12" db="EMBL/GenBank/DDBJ databases">
        <title>Denitrispirillum autotrophicum gen. nov., sp. nov., Denitrifying, Facultatively Autotrophic Bacteria Isolated from Rice Paddy Soil.</title>
        <authorList>
            <person name="Ishii S."/>
            <person name="Ashida N."/>
            <person name="Ohno H."/>
            <person name="Otsuka S."/>
            <person name="Yokota A."/>
            <person name="Senoo K."/>
        </authorList>
    </citation>
    <scope>NUCLEOTIDE SEQUENCE [LARGE SCALE GENOMIC DNA]</scope>
    <source>
        <strain evidence="8 9">TSA66</strain>
    </source>
</reference>
<evidence type="ECO:0000256" key="5">
    <source>
        <dbReference type="ARBA" id="ARBA00023288"/>
    </source>
</evidence>
<organism evidence="8 9">
    <name type="scientific">Noviherbaspirillum autotrophicum</name>
    <dbReference type="NCBI Taxonomy" id="709839"/>
    <lineage>
        <taxon>Bacteria</taxon>
        <taxon>Pseudomonadati</taxon>
        <taxon>Pseudomonadota</taxon>
        <taxon>Betaproteobacteria</taxon>
        <taxon>Burkholderiales</taxon>
        <taxon>Oxalobacteraceae</taxon>
        <taxon>Noviherbaspirillum</taxon>
    </lineage>
</organism>
<evidence type="ECO:0000256" key="2">
    <source>
        <dbReference type="ARBA" id="ARBA00022729"/>
    </source>
</evidence>
<dbReference type="Pfam" id="PF05433">
    <property type="entry name" value="Rick_17kDa_Anti"/>
    <property type="match status" value="1"/>
</dbReference>
<gene>
    <name evidence="8" type="ORF">TSA66_10040</name>
</gene>
<dbReference type="GO" id="GO:0009279">
    <property type="term" value="C:cell outer membrane"/>
    <property type="evidence" value="ECO:0007669"/>
    <property type="project" value="UniProtKB-SubCell"/>
</dbReference>
<comment type="caution">
    <text evidence="8">The sequence shown here is derived from an EMBL/GenBank/DDBJ whole genome shotgun (WGS) entry which is preliminary data.</text>
</comment>
<feature type="signal peptide" evidence="6">
    <location>
        <begin position="1"/>
        <end position="17"/>
    </location>
</feature>
<dbReference type="PANTHER" id="PTHR35603">
    <property type="match status" value="1"/>
</dbReference>
<sequence length="149" mass="15068">MMRVVLPLSVSLLCACASQQPSPSVTMSTEGTTMVRSATVVNVRDVTVRGDNSQSSGLVSFAGAILGGIAGSKIGNGSGSVAASIGGALAGGMAGQHAEQSAATHSHTEVTVRFDNGDERTYSVDPGQDFRIGDAVQVTATNAVTRLSR</sequence>
<proteinExistence type="predicted"/>
<feature type="chain" id="PRO_5002142905" description="Glycine zipper 2TM domain-containing protein" evidence="6">
    <location>
        <begin position="18"/>
        <end position="149"/>
    </location>
</feature>
<accession>A0A0C1Y9H5</accession>
<evidence type="ECO:0000256" key="4">
    <source>
        <dbReference type="ARBA" id="ARBA00023139"/>
    </source>
</evidence>
<keyword evidence="4" id="KW-0564">Palmitate</keyword>
<dbReference type="PANTHER" id="PTHR35603:SF1">
    <property type="entry name" value="OUTER MEMBRANE LIPOPROTEIN SLYB"/>
    <property type="match status" value="1"/>
</dbReference>
<keyword evidence="2 6" id="KW-0732">Signal</keyword>
<keyword evidence="5" id="KW-0449">Lipoprotein</keyword>
<dbReference type="AlphaFoldDB" id="A0A0C1Y9H5"/>
<evidence type="ECO:0000313" key="9">
    <source>
        <dbReference type="Proteomes" id="UP000031572"/>
    </source>
</evidence>
<dbReference type="InterPro" id="IPR051407">
    <property type="entry name" value="Bact_OM_lipoprot/Surf_antigen"/>
</dbReference>
<evidence type="ECO:0000256" key="6">
    <source>
        <dbReference type="SAM" id="SignalP"/>
    </source>
</evidence>
<dbReference type="STRING" id="709839.TSA66_10040"/>
<evidence type="ECO:0000256" key="3">
    <source>
        <dbReference type="ARBA" id="ARBA00023136"/>
    </source>
</evidence>
<keyword evidence="9" id="KW-1185">Reference proteome</keyword>
<evidence type="ECO:0000256" key="1">
    <source>
        <dbReference type="ARBA" id="ARBA00004459"/>
    </source>
</evidence>
<dbReference type="PROSITE" id="PS51257">
    <property type="entry name" value="PROKAR_LIPOPROTEIN"/>
    <property type="match status" value="1"/>
</dbReference>
<dbReference type="InterPro" id="IPR008816">
    <property type="entry name" value="Gly_zipper_2TM_dom"/>
</dbReference>
<keyword evidence="3" id="KW-0472">Membrane</keyword>
<evidence type="ECO:0000259" key="7">
    <source>
        <dbReference type="Pfam" id="PF05433"/>
    </source>
</evidence>
<dbReference type="EMBL" id="JWJG01000028">
    <property type="protein sequence ID" value="KIF83628.1"/>
    <property type="molecule type" value="Genomic_DNA"/>
</dbReference>
<protein>
    <recommendedName>
        <fullName evidence="7">Glycine zipper 2TM domain-containing protein</fullName>
    </recommendedName>
</protein>
<evidence type="ECO:0000313" key="8">
    <source>
        <dbReference type="EMBL" id="KIF83628.1"/>
    </source>
</evidence>
<comment type="subcellular location">
    <subcellularLocation>
        <location evidence="1">Cell outer membrane</location>
        <topology evidence="1">Lipid-anchor</topology>
    </subcellularLocation>
</comment>